<keyword evidence="4 12" id="KW-0812">Transmembrane</keyword>
<dbReference type="InterPro" id="IPR036396">
    <property type="entry name" value="Cyt_P450_sf"/>
</dbReference>
<dbReference type="SUPFAM" id="SSF49562">
    <property type="entry name" value="C2 domain (Calcium/lipid-binding domain, CaLB)"/>
    <property type="match status" value="1"/>
</dbReference>
<comment type="subcellular location">
    <subcellularLocation>
        <location evidence="1">Membrane</location>
        <topology evidence="1">Single-pass membrane protein</topology>
    </subcellularLocation>
</comment>
<protein>
    <recommendedName>
        <fullName evidence="17">C2 domain-containing protein</fullName>
    </recommendedName>
</protein>
<dbReference type="InterPro" id="IPR000182">
    <property type="entry name" value="GNAT_dom"/>
</dbReference>
<accession>A0A9Q0JP52</accession>
<keyword evidence="16" id="KW-1185">Reference proteome</keyword>
<dbReference type="GO" id="GO:0016705">
    <property type="term" value="F:oxidoreductase activity, acting on paired donors, with incorporation or reduction of molecular oxygen"/>
    <property type="evidence" value="ECO:0007669"/>
    <property type="project" value="InterPro"/>
</dbReference>
<comment type="similarity">
    <text evidence="2">Belongs to the cytochrome P450 family.</text>
</comment>
<dbReference type="InterPro" id="IPR016181">
    <property type="entry name" value="Acyl_CoA_acyltransferase"/>
</dbReference>
<evidence type="ECO:0000256" key="6">
    <source>
        <dbReference type="ARBA" id="ARBA00022989"/>
    </source>
</evidence>
<dbReference type="CDD" id="cd04051">
    <property type="entry name" value="C2_SRC2_like"/>
    <property type="match status" value="1"/>
</dbReference>
<comment type="caution">
    <text evidence="15">The sequence shown here is derived from an EMBL/GenBank/DDBJ whole genome shotgun (WGS) entry which is preliminary data.</text>
</comment>
<dbReference type="AlphaFoldDB" id="A0A9Q0JP52"/>
<evidence type="ECO:0000259" key="13">
    <source>
        <dbReference type="PROSITE" id="PS50004"/>
    </source>
</evidence>
<dbReference type="Pfam" id="PF00168">
    <property type="entry name" value="C2"/>
    <property type="match status" value="1"/>
</dbReference>
<dbReference type="InterPro" id="IPR050665">
    <property type="entry name" value="Cytochrome_P450_Monooxygen"/>
</dbReference>
<evidence type="ECO:0000256" key="10">
    <source>
        <dbReference type="ARBA" id="ARBA00023136"/>
    </source>
</evidence>
<feature type="non-terminal residue" evidence="15">
    <location>
        <position position="1"/>
    </location>
</feature>
<feature type="transmembrane region" description="Helical" evidence="12">
    <location>
        <begin position="22"/>
        <end position="47"/>
    </location>
</feature>
<evidence type="ECO:0000256" key="4">
    <source>
        <dbReference type="ARBA" id="ARBA00022692"/>
    </source>
</evidence>
<dbReference type="CDD" id="cd04301">
    <property type="entry name" value="NAT_SF"/>
    <property type="match status" value="1"/>
</dbReference>
<dbReference type="Gene3D" id="3.40.630.30">
    <property type="match status" value="1"/>
</dbReference>
<sequence length="978" mass="109372">FGSLLLYTRREQQRMENLLCNFFPLLSSIAALALVFFLIHLYATLLLKSEKIRRKLRMQGIKGPPQGSVYTYSTGLRQHLYVNEPELVKEMNQNISLDLGKPPYLTKRLAPMLGNGILRSNGLIWAQQRKIVAPEFYMDKGMVGLMVESSQPLLKRWEECIEAAQGGMTADVKVDDDLRGASADVISRACFGSSYSKGRQIFSKLRTLQKAIANQSLPFSVTSFGSRIFQLKKQNQIDNLEKEIESLIWDAVKERGLESTCASSKKDLMQLILEGAINDQSLGEDSSRRFIVDNCKTIYFAGHESTAVAASWCLMLLALHPEWQHCIRAELAQVCKDHSLDADSILHLKTALRLYPPAAFVSREALEETRVGDITIPKGVCLWTLIPTLHRDPAIWGTDVNEFKPERFSEGVSKACKYPQAYIPFGVGPRLCLGKNFAMVQLKVLLSTIVSKFEFTLSPNYHHCPTYRMIVEPGHGVAVGKAATHHLTGGSGSTRRSYSAATTTTMEIRWATRKYYPPNKTSPPPRQKSKIPIFLSTKPSHVNPHHLSRLFTLCNHSCHRFPKLDPEEGRVVVEPIDVKKLEVALCNSSVVVSVFCESKYVDDDDEEESMDSEGEGKKPLQGFGDLLQRVVPLPPLPLASVSPENGRLVGFGRAVSDLGLTASIYDVMVIPSLWGMGIGTMIVKRIIRLFFKACGFRDDDLVGSTTMMYAKTVPTSIDGDEAVIWVEVCLISARGLRRTSALWKLQWFAVGWIDPNNKYCTKIDASGNANPTWKTKFATLVDDSNFQDMALHVEVYSREPIFLRERLEGTASIVLKEFLAKYSKNSEASSSGAEEVGSYQLRKRNSNKPQGFVDVSIHISEDREGSRNEGGIVLMERGNNNAASAEGGFGKPFPTELPLAPLRRPENQASSVDLVILRQLDQVISHLELHHLHHHRPTLAILHKYATICNRTRKGWCKTWCGNGIRCRGTGCWCCDFW</sequence>
<dbReference type="GO" id="GO:0016020">
    <property type="term" value="C:membrane"/>
    <property type="evidence" value="ECO:0007669"/>
    <property type="project" value="UniProtKB-SubCell"/>
</dbReference>
<dbReference type="InterPro" id="IPR035892">
    <property type="entry name" value="C2_domain_sf"/>
</dbReference>
<comment type="cofactor">
    <cofactor evidence="11">
        <name>heme</name>
        <dbReference type="ChEBI" id="CHEBI:30413"/>
    </cofactor>
</comment>
<keyword evidence="10 12" id="KW-0472">Membrane</keyword>
<dbReference type="GO" id="GO:0006952">
    <property type="term" value="P:defense response"/>
    <property type="evidence" value="ECO:0007669"/>
    <property type="project" value="InterPro"/>
</dbReference>
<evidence type="ECO:0000256" key="1">
    <source>
        <dbReference type="ARBA" id="ARBA00004167"/>
    </source>
</evidence>
<evidence type="ECO:0000256" key="7">
    <source>
        <dbReference type="ARBA" id="ARBA00023002"/>
    </source>
</evidence>
<dbReference type="GO" id="GO:0020037">
    <property type="term" value="F:heme binding"/>
    <property type="evidence" value="ECO:0007669"/>
    <property type="project" value="InterPro"/>
</dbReference>
<dbReference type="OrthoDB" id="1470350at2759"/>
<dbReference type="PROSITE" id="PS00086">
    <property type="entry name" value="CYTOCHROME_P450"/>
    <property type="match status" value="1"/>
</dbReference>
<dbReference type="InterPro" id="IPR001128">
    <property type="entry name" value="Cyt_P450"/>
</dbReference>
<dbReference type="GO" id="GO:0004497">
    <property type="term" value="F:monooxygenase activity"/>
    <property type="evidence" value="ECO:0007669"/>
    <property type="project" value="UniProtKB-KW"/>
</dbReference>
<reference evidence="15" key="1">
    <citation type="submission" date="2022-02" db="EMBL/GenBank/DDBJ databases">
        <authorList>
            <person name="Henning P.M."/>
            <person name="McCubbin A.G."/>
            <person name="Shore J.S."/>
        </authorList>
    </citation>
    <scope>NUCLEOTIDE SEQUENCE</scope>
    <source>
        <strain evidence="15">F60SS</strain>
        <tissue evidence="15">Leaves</tissue>
    </source>
</reference>
<dbReference type="Pfam" id="PF00583">
    <property type="entry name" value="Acetyltransf_1"/>
    <property type="match status" value="1"/>
</dbReference>
<dbReference type="EMBL" id="JAKUCV010000435">
    <property type="protein sequence ID" value="KAJ4850021.1"/>
    <property type="molecule type" value="Genomic_DNA"/>
</dbReference>
<dbReference type="Pfam" id="PF00067">
    <property type="entry name" value="p450"/>
    <property type="match status" value="1"/>
</dbReference>
<dbReference type="Gene3D" id="2.60.40.150">
    <property type="entry name" value="C2 domain"/>
    <property type="match status" value="1"/>
</dbReference>
<name>A0A9Q0JP52_9ROSI</name>
<evidence type="ECO:0000256" key="12">
    <source>
        <dbReference type="SAM" id="Phobius"/>
    </source>
</evidence>
<dbReference type="InterPro" id="IPR044750">
    <property type="entry name" value="C2_SRC2/BAP"/>
</dbReference>
<dbReference type="PROSITE" id="PS51186">
    <property type="entry name" value="GNAT"/>
    <property type="match status" value="1"/>
</dbReference>
<dbReference type="InterPro" id="IPR000008">
    <property type="entry name" value="C2_dom"/>
</dbReference>
<dbReference type="InterPro" id="IPR017972">
    <property type="entry name" value="Cyt_P450_CS"/>
</dbReference>
<dbReference type="GO" id="GO:0016747">
    <property type="term" value="F:acyltransferase activity, transferring groups other than amino-acyl groups"/>
    <property type="evidence" value="ECO:0007669"/>
    <property type="project" value="InterPro"/>
</dbReference>
<feature type="binding site" description="axial binding residue" evidence="11">
    <location>
        <position position="432"/>
    </location>
    <ligand>
        <name>heme</name>
        <dbReference type="ChEBI" id="CHEBI:30413"/>
    </ligand>
    <ligandPart>
        <name>Fe</name>
        <dbReference type="ChEBI" id="CHEBI:18248"/>
    </ligandPart>
</feature>
<evidence type="ECO:0008006" key="17">
    <source>
        <dbReference type="Google" id="ProtNLM"/>
    </source>
</evidence>
<keyword evidence="7" id="KW-0560">Oxidoreductase</keyword>
<reference evidence="15" key="2">
    <citation type="journal article" date="2023" name="Plants (Basel)">
        <title>Annotation of the Turnera subulata (Passifloraceae) Draft Genome Reveals the S-Locus Evolved after the Divergence of Turneroideae from Passifloroideae in a Stepwise Manner.</title>
        <authorList>
            <person name="Henning P.M."/>
            <person name="Roalson E.H."/>
            <person name="Mir W."/>
            <person name="McCubbin A.G."/>
            <person name="Shore J.S."/>
        </authorList>
    </citation>
    <scope>NUCLEOTIDE SEQUENCE</scope>
    <source>
        <strain evidence="15">F60SS</strain>
    </source>
</reference>
<dbReference type="GO" id="GO:0005506">
    <property type="term" value="F:iron ion binding"/>
    <property type="evidence" value="ECO:0007669"/>
    <property type="project" value="InterPro"/>
</dbReference>
<keyword evidence="9" id="KW-0503">Monooxygenase</keyword>
<dbReference type="SUPFAM" id="SSF55729">
    <property type="entry name" value="Acyl-CoA N-acyltransferases (Nat)"/>
    <property type="match status" value="1"/>
</dbReference>
<dbReference type="PRINTS" id="PR00385">
    <property type="entry name" value="P450"/>
</dbReference>
<evidence type="ECO:0000256" key="8">
    <source>
        <dbReference type="ARBA" id="ARBA00023004"/>
    </source>
</evidence>
<dbReference type="SUPFAM" id="SSF48264">
    <property type="entry name" value="Cytochrome P450"/>
    <property type="match status" value="1"/>
</dbReference>
<organism evidence="15 16">
    <name type="scientific">Turnera subulata</name>
    <dbReference type="NCBI Taxonomy" id="218843"/>
    <lineage>
        <taxon>Eukaryota</taxon>
        <taxon>Viridiplantae</taxon>
        <taxon>Streptophyta</taxon>
        <taxon>Embryophyta</taxon>
        <taxon>Tracheophyta</taxon>
        <taxon>Spermatophyta</taxon>
        <taxon>Magnoliopsida</taxon>
        <taxon>eudicotyledons</taxon>
        <taxon>Gunneridae</taxon>
        <taxon>Pentapetalae</taxon>
        <taxon>rosids</taxon>
        <taxon>fabids</taxon>
        <taxon>Malpighiales</taxon>
        <taxon>Passifloraceae</taxon>
        <taxon>Turnera</taxon>
    </lineage>
</organism>
<dbReference type="PROSITE" id="PS50004">
    <property type="entry name" value="C2"/>
    <property type="match status" value="1"/>
</dbReference>
<evidence type="ECO:0000259" key="14">
    <source>
        <dbReference type="PROSITE" id="PS51186"/>
    </source>
</evidence>
<evidence type="ECO:0000256" key="5">
    <source>
        <dbReference type="ARBA" id="ARBA00022723"/>
    </source>
</evidence>
<gene>
    <name evidence="15" type="ORF">Tsubulata_014056</name>
</gene>
<keyword evidence="6 12" id="KW-1133">Transmembrane helix</keyword>
<dbReference type="Gene3D" id="1.10.630.10">
    <property type="entry name" value="Cytochrome P450"/>
    <property type="match status" value="1"/>
</dbReference>
<evidence type="ECO:0000256" key="2">
    <source>
        <dbReference type="ARBA" id="ARBA00010617"/>
    </source>
</evidence>
<feature type="domain" description="N-acetyltransferase" evidence="14">
    <location>
        <begin position="596"/>
        <end position="757"/>
    </location>
</feature>
<dbReference type="Proteomes" id="UP001141552">
    <property type="component" value="Unassembled WGS sequence"/>
</dbReference>
<evidence type="ECO:0000256" key="9">
    <source>
        <dbReference type="ARBA" id="ARBA00023033"/>
    </source>
</evidence>
<evidence type="ECO:0000256" key="3">
    <source>
        <dbReference type="ARBA" id="ARBA00022617"/>
    </source>
</evidence>
<keyword evidence="8 11" id="KW-0408">Iron</keyword>
<dbReference type="PANTHER" id="PTHR24282:SF36">
    <property type="entry name" value="CYTOCHROME P450 714A1-RELATED"/>
    <property type="match status" value="1"/>
</dbReference>
<proteinExistence type="inferred from homology"/>
<evidence type="ECO:0000256" key="11">
    <source>
        <dbReference type="PIRSR" id="PIRSR602401-1"/>
    </source>
</evidence>
<evidence type="ECO:0000313" key="15">
    <source>
        <dbReference type="EMBL" id="KAJ4850021.1"/>
    </source>
</evidence>
<feature type="domain" description="C2" evidence="13">
    <location>
        <begin position="707"/>
        <end position="829"/>
    </location>
</feature>
<dbReference type="PANTHER" id="PTHR24282">
    <property type="entry name" value="CYTOCHROME P450 FAMILY MEMBER"/>
    <property type="match status" value="1"/>
</dbReference>
<dbReference type="PRINTS" id="PR00463">
    <property type="entry name" value="EP450I"/>
</dbReference>
<dbReference type="InterPro" id="IPR002401">
    <property type="entry name" value="Cyt_P450_E_grp-I"/>
</dbReference>
<evidence type="ECO:0000313" key="16">
    <source>
        <dbReference type="Proteomes" id="UP001141552"/>
    </source>
</evidence>
<keyword evidence="5 11" id="KW-0479">Metal-binding</keyword>
<keyword evidence="3 11" id="KW-0349">Heme</keyword>